<name>A0A5B7FLW9_PORTR</name>
<evidence type="ECO:0000313" key="2">
    <source>
        <dbReference type="EMBL" id="MPC46199.1"/>
    </source>
</evidence>
<proteinExistence type="predicted"/>
<gene>
    <name evidence="2" type="ORF">E2C01_039911</name>
</gene>
<evidence type="ECO:0000256" key="1">
    <source>
        <dbReference type="SAM" id="MobiDB-lite"/>
    </source>
</evidence>
<dbReference type="AlphaFoldDB" id="A0A5B7FLW9"/>
<protein>
    <submittedName>
        <fullName evidence="2">Uncharacterized protein</fullName>
    </submittedName>
</protein>
<sequence>MRLSVKRSKASQQHIGVKYREHRRRSLQRRSRCGTEGREQSVSGSVWRQSDRHVAKYSEIVYDQTGVEAAVGTPGRERREAAGASYQGRIKEEAARLWRMIRCDAIERNV</sequence>
<keyword evidence="3" id="KW-1185">Reference proteome</keyword>
<dbReference type="EMBL" id="VSRR010007092">
    <property type="protein sequence ID" value="MPC46199.1"/>
    <property type="molecule type" value="Genomic_DNA"/>
</dbReference>
<comment type="caution">
    <text evidence="2">The sequence shown here is derived from an EMBL/GenBank/DDBJ whole genome shotgun (WGS) entry which is preliminary data.</text>
</comment>
<reference evidence="2 3" key="1">
    <citation type="submission" date="2019-05" db="EMBL/GenBank/DDBJ databases">
        <title>Another draft genome of Portunus trituberculatus and its Hox gene families provides insights of decapod evolution.</title>
        <authorList>
            <person name="Jeong J.-H."/>
            <person name="Song I."/>
            <person name="Kim S."/>
            <person name="Choi T."/>
            <person name="Kim D."/>
            <person name="Ryu S."/>
            <person name="Kim W."/>
        </authorList>
    </citation>
    <scope>NUCLEOTIDE SEQUENCE [LARGE SCALE GENOMIC DNA]</scope>
    <source>
        <tissue evidence="2">Muscle</tissue>
    </source>
</reference>
<organism evidence="2 3">
    <name type="scientific">Portunus trituberculatus</name>
    <name type="common">Swimming crab</name>
    <name type="synonym">Neptunus trituberculatus</name>
    <dbReference type="NCBI Taxonomy" id="210409"/>
    <lineage>
        <taxon>Eukaryota</taxon>
        <taxon>Metazoa</taxon>
        <taxon>Ecdysozoa</taxon>
        <taxon>Arthropoda</taxon>
        <taxon>Crustacea</taxon>
        <taxon>Multicrustacea</taxon>
        <taxon>Malacostraca</taxon>
        <taxon>Eumalacostraca</taxon>
        <taxon>Eucarida</taxon>
        <taxon>Decapoda</taxon>
        <taxon>Pleocyemata</taxon>
        <taxon>Brachyura</taxon>
        <taxon>Eubrachyura</taxon>
        <taxon>Portunoidea</taxon>
        <taxon>Portunidae</taxon>
        <taxon>Portuninae</taxon>
        <taxon>Portunus</taxon>
    </lineage>
</organism>
<feature type="compositionally biased region" description="Basic residues" evidence="1">
    <location>
        <begin position="20"/>
        <end position="32"/>
    </location>
</feature>
<accession>A0A5B7FLW9</accession>
<dbReference type="Proteomes" id="UP000324222">
    <property type="component" value="Unassembled WGS sequence"/>
</dbReference>
<evidence type="ECO:0000313" key="3">
    <source>
        <dbReference type="Proteomes" id="UP000324222"/>
    </source>
</evidence>
<feature type="region of interest" description="Disordered" evidence="1">
    <location>
        <begin position="1"/>
        <end position="48"/>
    </location>
</feature>